<dbReference type="GO" id="GO:0005635">
    <property type="term" value="C:nuclear envelope"/>
    <property type="evidence" value="ECO:0007669"/>
    <property type="project" value="TreeGrafter"/>
</dbReference>
<dbReference type="GO" id="GO:0031267">
    <property type="term" value="F:small GTPase binding"/>
    <property type="evidence" value="ECO:0007669"/>
    <property type="project" value="InterPro"/>
</dbReference>
<dbReference type="eggNOG" id="KOG1992">
    <property type="taxonomic scope" value="Eukaryota"/>
</dbReference>
<name>A0A1I7U5X8_9PELO</name>
<dbReference type="InterPro" id="IPR016024">
    <property type="entry name" value="ARM-type_fold"/>
</dbReference>
<dbReference type="PANTHER" id="PTHR10997">
    <property type="entry name" value="IMPORTIN-7, 8, 11"/>
    <property type="match status" value="1"/>
</dbReference>
<dbReference type="GO" id="GO:0006606">
    <property type="term" value="P:protein import into nucleus"/>
    <property type="evidence" value="ECO:0007669"/>
    <property type="project" value="TreeGrafter"/>
</dbReference>
<reference evidence="5" key="1">
    <citation type="submission" date="2016-11" db="UniProtKB">
        <authorList>
            <consortium name="WormBaseParasite"/>
        </authorList>
    </citation>
    <scope>IDENTIFICATION</scope>
</reference>
<organism evidence="4 5">
    <name type="scientific">Caenorhabditis tropicalis</name>
    <dbReference type="NCBI Taxonomy" id="1561998"/>
    <lineage>
        <taxon>Eukaryota</taxon>
        <taxon>Metazoa</taxon>
        <taxon>Ecdysozoa</taxon>
        <taxon>Nematoda</taxon>
        <taxon>Chromadorea</taxon>
        <taxon>Rhabditida</taxon>
        <taxon>Rhabditina</taxon>
        <taxon>Rhabditomorpha</taxon>
        <taxon>Rhabditoidea</taxon>
        <taxon>Rhabditidae</taxon>
        <taxon>Peloderinae</taxon>
        <taxon>Caenorhabditis</taxon>
    </lineage>
</organism>
<dbReference type="InterPro" id="IPR005043">
    <property type="entry name" value="XPO2_C"/>
</dbReference>
<keyword evidence="1" id="KW-0472">Membrane</keyword>
<dbReference type="GO" id="GO:0005829">
    <property type="term" value="C:cytosol"/>
    <property type="evidence" value="ECO:0007669"/>
    <property type="project" value="TreeGrafter"/>
</dbReference>
<dbReference type="WBParaSite" id="Csp11.Scaffold629.g15180.t1">
    <property type="protein sequence ID" value="Csp11.Scaffold629.g15180.t1"/>
    <property type="gene ID" value="Csp11.Scaffold629.g15180"/>
</dbReference>
<sequence>MMNVNSMIEKYQNINNIDPPIIGTLAAERVYRAQGGMNDENVVEFRRLTLQHHFADVSTEKDGVYADIVYITEQLDFPLKWPELSPILSKFSTGSDLNHLVALLTSMEQIFRKFRYESKSTELWKELLKCLLSTQEPLTLLLRNMMEVCQGKDSLGDDEMAQWLDKVRLSSNLFYSLCVQSIPKCFENDLEDWLSFFLELIQIDVPSQTSAAGELTTLEELKHEICEIFTLYSQRYEEEIAPYVPDIISSIWRLLETIGPETRYDTMVCAALEFLSTVSQRKFYEAHFSGEKLLESLKIICNKGLRLTEEDMKLFEDEPLDYMKKDIEGTDVGSRRREILDFVGGLCRRFKDEMIPCLDSIIKSLLASDDWIKIDIVYSLVTAIAEETEPVQNGVTATKPSNNINDFFINQVATHLDSDVNQLPILKVDALKFAVTFRKQLAPKHLMTAIKASDALLSSNSPIVQKYAAYAIEQILDSDSNNVFSHNLVATILQNLVAAFDKDPSAQNSPYLIKAILRIIVILDDETIRHADAIVRKLAQLIESATTNPAVVVNKVDKVYVHFLFETISVIVTKTRTIGASLDAQLLPLIEVIFRKDLGDMIPYAVQLMVASMAKRVAEKALIEKSKYLPILLSKHFWSFSEKGFTALDCARELYSGGQEEPIGDEMHDHTGPSHRTNRQSLVEQMEVPDRIAVTGGDSYGRITDDYRNNMNNLPTENGHYLNDVPETIADTKYPVEDQRRQLDTARTDNSMVVDEDPLRELKMLRRRMGRISARVFELEENNERRRYSEHALFVALLCGAITAVWWNFKK</sequence>
<dbReference type="InterPro" id="IPR013713">
    <property type="entry name" value="XPO2_central"/>
</dbReference>
<feature type="domain" description="Exportin-2 C-terminal" evidence="2">
    <location>
        <begin position="488"/>
        <end position="638"/>
    </location>
</feature>
<dbReference type="Proteomes" id="UP000095282">
    <property type="component" value="Unplaced"/>
</dbReference>
<dbReference type="SUPFAM" id="SSF48371">
    <property type="entry name" value="ARM repeat"/>
    <property type="match status" value="1"/>
</dbReference>
<dbReference type="STRING" id="1561998.A0A1I7U5X8"/>
<keyword evidence="4" id="KW-1185">Reference proteome</keyword>
<dbReference type="AlphaFoldDB" id="A0A1I7U5X8"/>
<evidence type="ECO:0000313" key="4">
    <source>
        <dbReference type="Proteomes" id="UP000095282"/>
    </source>
</evidence>
<feature type="domain" description="Exportin-2 central" evidence="3">
    <location>
        <begin position="110"/>
        <end position="472"/>
    </location>
</feature>
<proteinExistence type="predicted"/>
<evidence type="ECO:0000256" key="1">
    <source>
        <dbReference type="SAM" id="Phobius"/>
    </source>
</evidence>
<evidence type="ECO:0000313" key="5">
    <source>
        <dbReference type="WBParaSite" id="Csp11.Scaffold629.g15180.t1"/>
    </source>
</evidence>
<evidence type="ECO:0000259" key="3">
    <source>
        <dbReference type="Pfam" id="PF08506"/>
    </source>
</evidence>
<dbReference type="Pfam" id="PF08506">
    <property type="entry name" value="Cse1"/>
    <property type="match status" value="1"/>
</dbReference>
<keyword evidence="1" id="KW-0812">Transmembrane</keyword>
<protein>
    <submittedName>
        <fullName evidence="5">Cse1</fullName>
    </submittedName>
</protein>
<evidence type="ECO:0000259" key="2">
    <source>
        <dbReference type="Pfam" id="PF03378"/>
    </source>
</evidence>
<feature type="transmembrane region" description="Helical" evidence="1">
    <location>
        <begin position="791"/>
        <end position="809"/>
    </location>
</feature>
<dbReference type="Gene3D" id="1.25.10.10">
    <property type="entry name" value="Leucine-rich Repeat Variant"/>
    <property type="match status" value="1"/>
</dbReference>
<dbReference type="GO" id="GO:0005049">
    <property type="term" value="F:nuclear export signal receptor activity"/>
    <property type="evidence" value="ECO:0007669"/>
    <property type="project" value="TreeGrafter"/>
</dbReference>
<dbReference type="InterPro" id="IPR011989">
    <property type="entry name" value="ARM-like"/>
</dbReference>
<keyword evidence="1" id="KW-1133">Transmembrane helix</keyword>
<dbReference type="GO" id="GO:0006611">
    <property type="term" value="P:protein export from nucleus"/>
    <property type="evidence" value="ECO:0007669"/>
    <property type="project" value="TreeGrafter"/>
</dbReference>
<accession>A0A1I7U5X8</accession>
<dbReference type="Pfam" id="PF03378">
    <property type="entry name" value="CAS_CSE1"/>
    <property type="match status" value="1"/>
</dbReference>
<dbReference type="PANTHER" id="PTHR10997:SF8">
    <property type="entry name" value="EXPORTIN-2"/>
    <property type="match status" value="1"/>
</dbReference>